<sequence>MLQRDRRAERPFRLRQPQQRRLVHRKSRRKVRVKLGARPHHRHHLMRRKPRHRRGRALVAAHLVGRRPMRHRGQEEIRDRVILDPHRIEAEHRRHRALLGVVGGAIGNGQPLDRILAGEHHLIETAGIFNVIGHVQHDVRDPAAHRRPLVDVIQQVGVERLARRHQTDARLHPKIGSDQIGQVDIDAARLAILRPGPWAKIVIECELHPAVRADLVERAADVLDEGILQLLVRGDALAGGMGKAGHKTQPAQHRRKNHTPPRQTRHGSLRRGEADGQHLGGVLEAGRIRGEGGGRAADRAVGHRRARGGGDLRADLAQLGLDRRLVAFALHQLVADRMKPRRMGIQRAVLGTGLDISADRPAGLLPQNLAEGRHLGGAVLGEAVLEALDEPFVAALVRLEIAQVGGQTARHGPQTVAARTVLVEAGIADLHGLGPDLFAGLVGAIGVFGQPVFAHLGQGVGIHRLRCHIAMRPKLHGGDQPGHGQCRQQAAGADIEHVSLPLDPRFPDISCVAASRPFDLRRDLRRVCLIRAGRRIGHWSNRPRATRPLGWMAEGPQACAGGEDRMFHRIGRVFAALALGLGLGAAQAQDLPVLTVAALEGGTVNWELDTIRHYGLDRAAGFMLAVLPVAGNPAAQVALQGSAADAIVTDWFWVARMRATGQDYRFLPYSKAVGGMFVRNDSSIREITDLKGKKIGIAGGPLDKSWLVLRAWALQAGGFDLAKETEQVFGAPPLILQAGLSGEVDAAINFWHFNAKMQAAGMRQLISVSDAAQALGLDPETPLLGYVISGKLVEEKPALVAALAQASRAAKDRLASDDTAFDRLRPLMKAQDDAQYAALVAGYRAGIPAPGPVDEAAAAKMFALMAVLGGADLVGPATALPPGVFLPD</sequence>
<evidence type="ECO:0000259" key="2">
    <source>
        <dbReference type="Pfam" id="PF09084"/>
    </source>
</evidence>
<dbReference type="SUPFAM" id="SSF53850">
    <property type="entry name" value="Periplasmic binding protein-like II"/>
    <property type="match status" value="1"/>
</dbReference>
<dbReference type="InterPro" id="IPR015168">
    <property type="entry name" value="SsuA/THI5"/>
</dbReference>
<organism evidence="3">
    <name type="scientific">bioreactor metagenome</name>
    <dbReference type="NCBI Taxonomy" id="1076179"/>
    <lineage>
        <taxon>unclassified sequences</taxon>
        <taxon>metagenomes</taxon>
        <taxon>ecological metagenomes</taxon>
    </lineage>
</organism>
<comment type="caution">
    <text evidence="3">The sequence shown here is derived from an EMBL/GenBank/DDBJ whole genome shotgun (WGS) entry which is preliminary data.</text>
</comment>
<accession>A0A644U461</accession>
<dbReference type="PANTHER" id="PTHR30024:SF48">
    <property type="entry name" value="ABC TRANSPORTER SUBSTRATE-BINDING PROTEIN"/>
    <property type="match status" value="1"/>
</dbReference>
<gene>
    <name evidence="3" type="ORF">SDC9_19510</name>
</gene>
<feature type="compositionally biased region" description="Basic and acidic residues" evidence="1">
    <location>
        <begin position="286"/>
        <end position="301"/>
    </location>
</feature>
<dbReference type="PANTHER" id="PTHR30024">
    <property type="entry name" value="ALIPHATIC SULFONATES-BINDING PROTEIN-RELATED"/>
    <property type="match status" value="1"/>
</dbReference>
<name>A0A644U461_9ZZZZ</name>
<evidence type="ECO:0000256" key="1">
    <source>
        <dbReference type="SAM" id="MobiDB-lite"/>
    </source>
</evidence>
<dbReference type="Pfam" id="PF09084">
    <property type="entry name" value="NMT1"/>
    <property type="match status" value="1"/>
</dbReference>
<feature type="region of interest" description="Disordered" evidence="1">
    <location>
        <begin position="240"/>
        <end position="276"/>
    </location>
</feature>
<feature type="region of interest" description="Disordered" evidence="1">
    <location>
        <begin position="283"/>
        <end position="302"/>
    </location>
</feature>
<evidence type="ECO:0000313" key="3">
    <source>
        <dbReference type="EMBL" id="MPL73704.1"/>
    </source>
</evidence>
<reference evidence="3" key="1">
    <citation type="submission" date="2019-08" db="EMBL/GenBank/DDBJ databases">
        <authorList>
            <person name="Kucharzyk K."/>
            <person name="Murdoch R.W."/>
            <person name="Higgins S."/>
            <person name="Loffler F."/>
        </authorList>
    </citation>
    <scope>NUCLEOTIDE SEQUENCE</scope>
</reference>
<protein>
    <recommendedName>
        <fullName evidence="2">SsuA/THI5-like domain-containing protein</fullName>
    </recommendedName>
</protein>
<proteinExistence type="predicted"/>
<dbReference type="AlphaFoldDB" id="A0A644U461"/>
<dbReference type="EMBL" id="VSSQ01000075">
    <property type="protein sequence ID" value="MPL73704.1"/>
    <property type="molecule type" value="Genomic_DNA"/>
</dbReference>
<feature type="domain" description="SsuA/THI5-like" evidence="2">
    <location>
        <begin position="672"/>
        <end position="812"/>
    </location>
</feature>
<feature type="compositionally biased region" description="Basic residues" evidence="1">
    <location>
        <begin position="252"/>
        <end position="269"/>
    </location>
</feature>
<dbReference type="Gene3D" id="3.40.190.10">
    <property type="entry name" value="Periplasmic binding protein-like II"/>
    <property type="match status" value="2"/>
</dbReference>